<proteinExistence type="predicted"/>
<protein>
    <submittedName>
        <fullName evidence="1">Uncharacterized protein</fullName>
    </submittedName>
</protein>
<dbReference type="EMBL" id="MIGY01000002">
    <property type="protein sequence ID" value="PPU07769.1"/>
    <property type="molecule type" value="Genomic_DNA"/>
</dbReference>
<gene>
    <name evidence="1" type="ORF">XarjCFBP7645_09185</name>
</gene>
<evidence type="ECO:0000313" key="2">
    <source>
        <dbReference type="Proteomes" id="UP000239204"/>
    </source>
</evidence>
<dbReference type="RefSeq" id="WP_104537249.1">
    <property type="nucleotide sequence ID" value="NZ_MIGY01000002.1"/>
</dbReference>
<accession>A0A2S7ADG0</accession>
<sequence length="70" mass="7888">MKPLLFPREPRRMKQPAKDLLRQQLAMAADHIERVTAENHALRAICAEAITTCQGQAEQLRAALAKQEIP</sequence>
<comment type="caution">
    <text evidence="1">The sequence shown here is derived from an EMBL/GenBank/DDBJ whole genome shotgun (WGS) entry which is preliminary data.</text>
</comment>
<dbReference type="AlphaFoldDB" id="A0A2S7ADG0"/>
<reference evidence="1 2" key="1">
    <citation type="submission" date="2016-08" db="EMBL/GenBank/DDBJ databases">
        <title>Evolution of the type three secretion system and type three effector repertoires in Xanthomonas.</title>
        <authorList>
            <person name="Merda D."/>
            <person name="Briand M."/>
            <person name="Bosis E."/>
            <person name="Rousseau C."/>
            <person name="Portier P."/>
            <person name="Jacques M.-A."/>
            <person name="Fischer-Le Saux M."/>
        </authorList>
    </citation>
    <scope>NUCLEOTIDE SEQUENCE [LARGE SCALE GENOMIC DNA]</scope>
    <source>
        <strain evidence="1 2">CFBP 7645</strain>
    </source>
</reference>
<evidence type="ECO:0000313" key="1">
    <source>
        <dbReference type="EMBL" id="PPU07769.1"/>
    </source>
</evidence>
<dbReference type="Proteomes" id="UP000239204">
    <property type="component" value="Unassembled WGS sequence"/>
</dbReference>
<organism evidence="1 2">
    <name type="scientific">Xanthomonas arboricola</name>
    <dbReference type="NCBI Taxonomy" id="56448"/>
    <lineage>
        <taxon>Bacteria</taxon>
        <taxon>Pseudomonadati</taxon>
        <taxon>Pseudomonadota</taxon>
        <taxon>Gammaproteobacteria</taxon>
        <taxon>Lysobacterales</taxon>
        <taxon>Lysobacteraceae</taxon>
        <taxon>Xanthomonas</taxon>
    </lineage>
</organism>
<name>A0A2S7ADG0_9XANT</name>